<proteinExistence type="predicted"/>
<accession>A0AAW0L6H5</accession>
<dbReference type="GO" id="GO:0016740">
    <property type="term" value="F:transferase activity"/>
    <property type="evidence" value="ECO:0007669"/>
    <property type="project" value="InterPro"/>
</dbReference>
<organism evidence="2 3">
    <name type="scientific">Quercus suber</name>
    <name type="common">Cork oak</name>
    <dbReference type="NCBI Taxonomy" id="58331"/>
    <lineage>
        <taxon>Eukaryota</taxon>
        <taxon>Viridiplantae</taxon>
        <taxon>Streptophyta</taxon>
        <taxon>Embryophyta</taxon>
        <taxon>Tracheophyta</taxon>
        <taxon>Spermatophyta</taxon>
        <taxon>Magnoliopsida</taxon>
        <taxon>eudicotyledons</taxon>
        <taxon>Gunneridae</taxon>
        <taxon>Pentapetalae</taxon>
        <taxon>rosids</taxon>
        <taxon>fabids</taxon>
        <taxon>Fagales</taxon>
        <taxon>Fagaceae</taxon>
        <taxon>Quercus</taxon>
    </lineage>
</organism>
<dbReference type="SUPFAM" id="SSF55116">
    <property type="entry name" value="Formiminotransferase domain of formiminotransferase-cyclodeaminase"/>
    <property type="match status" value="1"/>
</dbReference>
<gene>
    <name evidence="2" type="ORF">CFP56_007998</name>
</gene>
<dbReference type="InterPro" id="IPR022384">
    <property type="entry name" value="FormiminoTrfase_cat_dom_sf"/>
</dbReference>
<dbReference type="AlphaFoldDB" id="A0AAW0L6H5"/>
<name>A0AAW0L6H5_QUESU</name>
<comment type="caution">
    <text evidence="2">The sequence shown here is derived from an EMBL/GenBank/DDBJ whole genome shotgun (WGS) entry which is preliminary data.</text>
</comment>
<protein>
    <recommendedName>
        <fullName evidence="1">Formiminotransferase N-terminal subdomain domain-containing protein</fullName>
    </recommendedName>
</protein>
<dbReference type="GO" id="GO:0005542">
    <property type="term" value="F:folic acid binding"/>
    <property type="evidence" value="ECO:0007669"/>
    <property type="project" value="InterPro"/>
</dbReference>
<dbReference type="PANTHER" id="PTHR12234:SF5">
    <property type="entry name" value="PUTATIVE, EXPRESSED-RELATED"/>
    <property type="match status" value="1"/>
</dbReference>
<dbReference type="Gene3D" id="3.30.990.10">
    <property type="entry name" value="Formiminotransferase, N-terminal subdomain"/>
    <property type="match status" value="1"/>
</dbReference>
<evidence type="ECO:0000313" key="2">
    <source>
        <dbReference type="EMBL" id="KAK7846451.1"/>
    </source>
</evidence>
<dbReference type="InterPro" id="IPR037064">
    <property type="entry name" value="Formiminotransferase_N_sf"/>
</dbReference>
<dbReference type="Pfam" id="PF07837">
    <property type="entry name" value="FTCD_N"/>
    <property type="match status" value="1"/>
</dbReference>
<dbReference type="InterPro" id="IPR012886">
    <property type="entry name" value="Formiminotransferase_N"/>
</dbReference>
<dbReference type="PANTHER" id="PTHR12234">
    <property type="entry name" value="FORMIMINOTRANSFERASE-CYCLODEAMINASE"/>
    <property type="match status" value="1"/>
</dbReference>
<dbReference type="Proteomes" id="UP000237347">
    <property type="component" value="Unassembled WGS sequence"/>
</dbReference>
<evidence type="ECO:0000313" key="3">
    <source>
        <dbReference type="Proteomes" id="UP000237347"/>
    </source>
</evidence>
<dbReference type="EMBL" id="PKMF04000155">
    <property type="protein sequence ID" value="KAK7846451.1"/>
    <property type="molecule type" value="Genomic_DNA"/>
</dbReference>
<reference evidence="2 3" key="1">
    <citation type="journal article" date="2018" name="Sci. Data">
        <title>The draft genome sequence of cork oak.</title>
        <authorList>
            <person name="Ramos A.M."/>
            <person name="Usie A."/>
            <person name="Barbosa P."/>
            <person name="Barros P.M."/>
            <person name="Capote T."/>
            <person name="Chaves I."/>
            <person name="Simoes F."/>
            <person name="Abreu I."/>
            <person name="Carrasquinho I."/>
            <person name="Faro C."/>
            <person name="Guimaraes J.B."/>
            <person name="Mendonca D."/>
            <person name="Nobrega F."/>
            <person name="Rodrigues L."/>
            <person name="Saibo N.J.M."/>
            <person name="Varela M.C."/>
            <person name="Egas C."/>
            <person name="Matos J."/>
            <person name="Miguel C.M."/>
            <person name="Oliveira M.M."/>
            <person name="Ricardo C.P."/>
            <person name="Goncalves S."/>
        </authorList>
    </citation>
    <scope>NUCLEOTIDE SEQUENCE [LARGE SCALE GENOMIC DNA]</scope>
    <source>
        <strain evidence="3">cv. HL8</strain>
    </source>
</reference>
<keyword evidence="3" id="KW-1185">Reference proteome</keyword>
<sequence>MGGSRKRLSRAVVQGMDFSPSCKDKKKTIDQSVLLCCKLFISESRNRAALDAIELTARLNPETIIVSKFEDQAYNRARYTLV</sequence>
<evidence type="ECO:0000259" key="1">
    <source>
        <dbReference type="Pfam" id="PF07837"/>
    </source>
</evidence>
<feature type="domain" description="Formiminotransferase N-terminal subdomain" evidence="1">
    <location>
        <begin position="34"/>
        <end position="82"/>
    </location>
</feature>
<dbReference type="InterPro" id="IPR051623">
    <property type="entry name" value="FTCD"/>
</dbReference>